<dbReference type="NCBIfam" id="NF033591">
    <property type="entry name" value="transpos_IS4_2"/>
    <property type="match status" value="1"/>
</dbReference>
<dbReference type="GO" id="GO:0006313">
    <property type="term" value="P:DNA transposition"/>
    <property type="evidence" value="ECO:0007669"/>
    <property type="project" value="InterPro"/>
</dbReference>
<proteinExistence type="predicted"/>
<dbReference type="InterPro" id="IPR047658">
    <property type="entry name" value="IS4-like_transpos"/>
</dbReference>
<dbReference type="AlphaFoldDB" id="A0A5C8KAW2"/>
<evidence type="ECO:0000313" key="3">
    <source>
        <dbReference type="Proteomes" id="UP000321926"/>
    </source>
</evidence>
<dbReference type="InterPro" id="IPR002559">
    <property type="entry name" value="Transposase_11"/>
</dbReference>
<accession>A0A5C8KAW2</accession>
<evidence type="ECO:0000259" key="1">
    <source>
        <dbReference type="Pfam" id="PF01609"/>
    </source>
</evidence>
<reference evidence="2 3" key="1">
    <citation type="submission" date="2019-08" db="EMBL/GenBank/DDBJ databases">
        <authorList>
            <person name="Shi S."/>
        </authorList>
    </citation>
    <scope>NUCLEOTIDE SEQUENCE [LARGE SCALE GENOMIC DNA]</scope>
    <source>
        <strain evidence="2 3">GY10130</strain>
    </source>
</reference>
<dbReference type="GO" id="GO:0003677">
    <property type="term" value="F:DNA binding"/>
    <property type="evidence" value="ECO:0007669"/>
    <property type="project" value="InterPro"/>
</dbReference>
<name>A0A5C8KAW2_9BACT</name>
<dbReference type="SUPFAM" id="SSF53098">
    <property type="entry name" value="Ribonuclease H-like"/>
    <property type="match status" value="1"/>
</dbReference>
<dbReference type="GO" id="GO:0004803">
    <property type="term" value="F:transposase activity"/>
    <property type="evidence" value="ECO:0007669"/>
    <property type="project" value="InterPro"/>
</dbReference>
<gene>
    <name evidence="2" type="ORF">FVR03_07535</name>
</gene>
<dbReference type="EMBL" id="VRTY01000022">
    <property type="protein sequence ID" value="TXK48706.1"/>
    <property type="molecule type" value="Genomic_DNA"/>
</dbReference>
<comment type="caution">
    <text evidence="2">The sequence shown here is derived from an EMBL/GenBank/DDBJ whole genome shotgun (WGS) entry which is preliminary data.</text>
</comment>
<dbReference type="Proteomes" id="UP000321926">
    <property type="component" value="Unassembled WGS sequence"/>
</dbReference>
<keyword evidence="3" id="KW-1185">Reference proteome</keyword>
<feature type="domain" description="Transposase IS4-like" evidence="1">
    <location>
        <begin position="144"/>
        <end position="293"/>
    </location>
</feature>
<dbReference type="Pfam" id="PF01609">
    <property type="entry name" value="DDE_Tnp_1"/>
    <property type="match status" value="1"/>
</dbReference>
<protein>
    <submittedName>
        <fullName evidence="2">IS4 family transposase</fullName>
    </submittedName>
</protein>
<evidence type="ECO:0000313" key="2">
    <source>
        <dbReference type="EMBL" id="TXK48706.1"/>
    </source>
</evidence>
<sequence length="366" mass="42683">MMKKFFSTKIKEIFDKVELVSNLARKKFIFSFVLGLIKSRKVQFCEVAEHLNDKAKKECNEVRIQDFFRQAKLNYEQVAMLLCLFLPRKGKVRLSIDRTEWDFGKCQVNILMVLASQGKIQVPLYWSLLDNKSGNSCTQDRIDVVDKCLRLLGKRIGLLVADREFIGHKWLKHLKESGIGFCVRMPRHHVMERLDGRLQKAEELAKSTALCLPDCLVDGVWGNVSLKRTADGDLLYLFGTMEAKHLGTVYRRRWTIEACFQAFKSRGFDLESTHLKDLEKLKKLMAMVSIAYGLCVSMGIYQDARVKKIKVKNHGYKANSFFRKGLDKVREMLKMKARKWHKTIEIFIRWINRQIHHYQNTQILVG</sequence>
<organism evidence="2 3">
    <name type="scientific">Pontibacter qinzhouensis</name>
    <dbReference type="NCBI Taxonomy" id="2603253"/>
    <lineage>
        <taxon>Bacteria</taxon>
        <taxon>Pseudomonadati</taxon>
        <taxon>Bacteroidota</taxon>
        <taxon>Cytophagia</taxon>
        <taxon>Cytophagales</taxon>
        <taxon>Hymenobacteraceae</taxon>
        <taxon>Pontibacter</taxon>
    </lineage>
</organism>
<dbReference type="InterPro" id="IPR012337">
    <property type="entry name" value="RNaseH-like_sf"/>
</dbReference>